<organism evidence="1 2">
    <name type="scientific">Anopheles albimanus</name>
    <name type="common">New world malaria mosquito</name>
    <dbReference type="NCBI Taxonomy" id="7167"/>
    <lineage>
        <taxon>Eukaryota</taxon>
        <taxon>Metazoa</taxon>
        <taxon>Ecdysozoa</taxon>
        <taxon>Arthropoda</taxon>
        <taxon>Hexapoda</taxon>
        <taxon>Insecta</taxon>
        <taxon>Pterygota</taxon>
        <taxon>Neoptera</taxon>
        <taxon>Endopterygota</taxon>
        <taxon>Diptera</taxon>
        <taxon>Nematocera</taxon>
        <taxon>Culicoidea</taxon>
        <taxon>Culicidae</taxon>
        <taxon>Anophelinae</taxon>
        <taxon>Anopheles</taxon>
    </lineage>
</organism>
<dbReference type="Proteomes" id="UP000069272">
    <property type="component" value="Chromosome 3R"/>
</dbReference>
<evidence type="ECO:0000313" key="2">
    <source>
        <dbReference type="Proteomes" id="UP000069272"/>
    </source>
</evidence>
<sequence>MVRTSPEKFFYQWW</sequence>
<accession>A0A182FZA4</accession>
<keyword evidence="2" id="KW-1185">Reference proteome</keyword>
<evidence type="ECO:0000313" key="1">
    <source>
        <dbReference type="EnsemblMetazoa" id="AALB014921-PA"/>
    </source>
</evidence>
<proteinExistence type="predicted"/>
<reference evidence="1" key="2">
    <citation type="submission" date="2022-08" db="UniProtKB">
        <authorList>
            <consortium name="EnsemblMetazoa"/>
        </authorList>
    </citation>
    <scope>IDENTIFICATION</scope>
    <source>
        <strain evidence="1">STECLA/ALBI9_A</strain>
    </source>
</reference>
<dbReference type="VEuPathDB" id="VectorBase:AALB014921"/>
<reference evidence="1 2" key="1">
    <citation type="journal article" date="2017" name="G3 (Bethesda)">
        <title>The Physical Genome Mapping of Anopheles albimanus Corrected Scaffold Misassemblies and Identified Interarm Rearrangements in Genus Anopheles.</title>
        <authorList>
            <person name="Artemov G.N."/>
            <person name="Peery A.N."/>
            <person name="Jiang X."/>
            <person name="Tu Z."/>
            <person name="Stegniy V.N."/>
            <person name="Sharakhova M.V."/>
            <person name="Sharakhov I.V."/>
        </authorList>
    </citation>
    <scope>NUCLEOTIDE SEQUENCE [LARGE SCALE GENOMIC DNA]</scope>
    <source>
        <strain evidence="1 2">ALBI9_A</strain>
    </source>
</reference>
<protein>
    <submittedName>
        <fullName evidence="1">Uncharacterized protein</fullName>
    </submittedName>
</protein>
<name>A0A182FZA4_ANOAL</name>
<dbReference type="EnsemblMetazoa" id="AALB014921-RA">
    <property type="protein sequence ID" value="AALB014921-PA"/>
    <property type="gene ID" value="AALB014921"/>
</dbReference>